<feature type="region of interest" description="Disordered" evidence="1">
    <location>
        <begin position="1"/>
        <end position="85"/>
    </location>
</feature>
<protein>
    <submittedName>
        <fullName evidence="2">Uncharacterized protein</fullName>
    </submittedName>
</protein>
<organism evidence="2 3">
    <name type="scientific">Streptomyces bangladeshensis</name>
    <dbReference type="NCBI Taxonomy" id="295352"/>
    <lineage>
        <taxon>Bacteria</taxon>
        <taxon>Bacillati</taxon>
        <taxon>Actinomycetota</taxon>
        <taxon>Actinomycetes</taxon>
        <taxon>Kitasatosporales</taxon>
        <taxon>Streptomycetaceae</taxon>
        <taxon>Streptomyces</taxon>
    </lineage>
</organism>
<evidence type="ECO:0000256" key="1">
    <source>
        <dbReference type="SAM" id="MobiDB-lite"/>
    </source>
</evidence>
<accession>A0ABN3BES2</accession>
<proteinExistence type="predicted"/>
<comment type="caution">
    <text evidence="2">The sequence shown here is derived from an EMBL/GenBank/DDBJ whole genome shotgun (WGS) entry which is preliminary data.</text>
</comment>
<name>A0ABN3BES2_9ACTN</name>
<gene>
    <name evidence="2" type="ORF">GCM10009787_21320</name>
</gene>
<keyword evidence="3" id="KW-1185">Reference proteome</keyword>
<reference evidence="2 3" key="1">
    <citation type="journal article" date="2019" name="Int. J. Syst. Evol. Microbiol.">
        <title>The Global Catalogue of Microorganisms (GCM) 10K type strain sequencing project: providing services to taxonomists for standard genome sequencing and annotation.</title>
        <authorList>
            <consortium name="The Broad Institute Genomics Platform"/>
            <consortium name="The Broad Institute Genome Sequencing Center for Infectious Disease"/>
            <person name="Wu L."/>
            <person name="Ma J."/>
        </authorList>
    </citation>
    <scope>NUCLEOTIDE SEQUENCE [LARGE SCALE GENOMIC DNA]</scope>
    <source>
        <strain evidence="2 3">JCM 14924</strain>
    </source>
</reference>
<evidence type="ECO:0000313" key="2">
    <source>
        <dbReference type="EMBL" id="GAA2194609.1"/>
    </source>
</evidence>
<sequence length="85" mass="9106">MRPRPADPPGAADQQVRGVREAREQEGGEGVEEQLEHEVPPRKVRRSRSSGVAGTYPARGAPGLKGTSVTGPYRNADQKVTSEQA</sequence>
<evidence type="ECO:0000313" key="3">
    <source>
        <dbReference type="Proteomes" id="UP001501391"/>
    </source>
</evidence>
<dbReference type="EMBL" id="BAAAOQ010000006">
    <property type="protein sequence ID" value="GAA2194609.1"/>
    <property type="molecule type" value="Genomic_DNA"/>
</dbReference>
<dbReference type="Proteomes" id="UP001501391">
    <property type="component" value="Unassembled WGS sequence"/>
</dbReference>